<keyword evidence="4" id="KW-0677">Repeat</keyword>
<keyword evidence="6" id="KW-0539">Nucleus</keyword>
<evidence type="ECO:0000256" key="5">
    <source>
        <dbReference type="ARBA" id="ARBA00023187"/>
    </source>
</evidence>
<dbReference type="SUPFAM" id="SSF109905">
    <property type="entry name" value="Surp module (SWAP domain)"/>
    <property type="match status" value="2"/>
</dbReference>
<accession>A0AAD3CTV0</accession>
<evidence type="ECO:0000259" key="8">
    <source>
        <dbReference type="PROSITE" id="PS50053"/>
    </source>
</evidence>
<dbReference type="PANTHER" id="PTHR15316">
    <property type="entry name" value="SPLICEOSOME ASSOCIATED PROTEIN 114/SWAP SPLICING FACTOR-RELATED"/>
    <property type="match status" value="1"/>
</dbReference>
<dbReference type="Gene3D" id="3.10.20.90">
    <property type="entry name" value="Phosphatidylinositol 3-kinase Catalytic Subunit, Chain A, domain 1"/>
    <property type="match status" value="1"/>
</dbReference>
<dbReference type="InterPro" id="IPR000626">
    <property type="entry name" value="Ubiquitin-like_dom"/>
</dbReference>
<dbReference type="PANTHER" id="PTHR15316:SF1">
    <property type="entry name" value="SPLICING FACTOR 3A SUBUNIT 1"/>
    <property type="match status" value="1"/>
</dbReference>
<feature type="compositionally biased region" description="Basic and acidic residues" evidence="7">
    <location>
        <begin position="76"/>
        <end position="109"/>
    </location>
</feature>
<dbReference type="FunFam" id="1.10.10.790:FF:000002">
    <property type="entry name" value="Splicing factor 3A subunit 1"/>
    <property type="match status" value="1"/>
</dbReference>
<dbReference type="SMART" id="SM00213">
    <property type="entry name" value="UBQ"/>
    <property type="match status" value="1"/>
</dbReference>
<dbReference type="Pfam" id="PF01805">
    <property type="entry name" value="Surp"/>
    <property type="match status" value="2"/>
</dbReference>
<dbReference type="AlphaFoldDB" id="A0AAD3CTV0"/>
<dbReference type="SMART" id="SM00648">
    <property type="entry name" value="SWAP"/>
    <property type="match status" value="2"/>
</dbReference>
<dbReference type="GO" id="GO:0000381">
    <property type="term" value="P:regulation of alternative mRNA splicing, via spliceosome"/>
    <property type="evidence" value="ECO:0007669"/>
    <property type="project" value="TreeGrafter"/>
</dbReference>
<reference evidence="10 11" key="1">
    <citation type="journal article" date="2021" name="Sci. Rep.">
        <title>The genome of the diatom Chaetoceros tenuissimus carries an ancient integrated fragment of an extant virus.</title>
        <authorList>
            <person name="Hongo Y."/>
            <person name="Kimura K."/>
            <person name="Takaki Y."/>
            <person name="Yoshida Y."/>
            <person name="Baba S."/>
            <person name="Kobayashi G."/>
            <person name="Nagasaki K."/>
            <person name="Hano T."/>
            <person name="Tomaru Y."/>
        </authorList>
    </citation>
    <scope>NUCLEOTIDE SEQUENCE [LARGE SCALE GENOMIC DNA]</scope>
    <source>
        <strain evidence="10 11">NIES-3715</strain>
    </source>
</reference>
<evidence type="ECO:0000256" key="2">
    <source>
        <dbReference type="ARBA" id="ARBA00022664"/>
    </source>
</evidence>
<dbReference type="InterPro" id="IPR000061">
    <property type="entry name" value="Surp"/>
</dbReference>
<feature type="compositionally biased region" description="Acidic residues" evidence="7">
    <location>
        <begin position="372"/>
        <end position="382"/>
    </location>
</feature>
<evidence type="ECO:0000256" key="6">
    <source>
        <dbReference type="ARBA" id="ARBA00023242"/>
    </source>
</evidence>
<dbReference type="EMBL" id="BLLK01000045">
    <property type="protein sequence ID" value="GFH52122.1"/>
    <property type="molecule type" value="Genomic_DNA"/>
</dbReference>
<dbReference type="GO" id="GO:0071013">
    <property type="term" value="C:catalytic step 2 spliceosome"/>
    <property type="evidence" value="ECO:0007669"/>
    <property type="project" value="TreeGrafter"/>
</dbReference>
<feature type="region of interest" description="Disordered" evidence="7">
    <location>
        <begin position="484"/>
        <end position="558"/>
    </location>
</feature>
<dbReference type="GO" id="GO:0003723">
    <property type="term" value="F:RNA binding"/>
    <property type="evidence" value="ECO:0007669"/>
    <property type="project" value="InterPro"/>
</dbReference>
<dbReference type="GO" id="GO:0045292">
    <property type="term" value="P:mRNA cis splicing, via spliceosome"/>
    <property type="evidence" value="ECO:0007669"/>
    <property type="project" value="InterPro"/>
</dbReference>
<feature type="region of interest" description="Disordered" evidence="7">
    <location>
        <begin position="350"/>
        <end position="384"/>
    </location>
</feature>
<dbReference type="Gene3D" id="1.10.10.790">
    <property type="entry name" value="Surp module"/>
    <property type="match status" value="2"/>
</dbReference>
<dbReference type="PROSITE" id="PS50128">
    <property type="entry name" value="SURP"/>
    <property type="match status" value="2"/>
</dbReference>
<feature type="region of interest" description="Disordered" evidence="7">
    <location>
        <begin position="133"/>
        <end position="154"/>
    </location>
</feature>
<dbReference type="Proteomes" id="UP001054902">
    <property type="component" value="Unassembled WGS sequence"/>
</dbReference>
<sequence>MGIQGIIRPPTEIRAVADKTASFVAKNGRAFETRIMNSAKGKTPKFAFLHESSPFHAYYEDRIVFYANGGVEEPKKVEEKASEDKDQTSTVEKNDSKDAKEDEAKEKVTARKAKSIIDPVARALLDQRSRINKAFDDSENSDDKNEEKLEEKETLIPPKQRYTILVPPKDISSSQLEILKLTAQYVAMSGIGGTFLRELTVREWNSPTWGFLQPRHSHYAYFTQLVEIYRQVLQEAVLLHEKETHIDKKKSNTKSSSLLELNKVKKMVGIDSVTEEKGDVSDQITLIEETAENLSECLKHAAYHAEYDRYFEEKRRQEMDNNEGGIGGASRIDWHDFVIVETIDFPINEIVESLPPPPPPVPTQSSTKRDDAMDESSDDEDGEKIKVVDNYAPKVVSAQAQFTSESRTHVIDPITGKSIRIEDMPEHMRIQLLDPKWAAEKAKFLEKQKDSNLVGGVDVARNMESFAKARTDIFDLNKSEEVRKQAEASRLAHSQPHMALPRPNPNHSPPDANPPDAKRPKLDTSHLPAYAQGGTVQGSLPPPPPPTSYTDAAHDSPNEQDTITMKTLSEADFAKSLRNPIITLRIQVPSEPSYSSWNLKGQTISIQVDVMSKVKTVKQQIQPQLGDMPVNKIQLKSATAGFLKDSLSLAHLNIGPNSNALDLIPKVRGR</sequence>
<dbReference type="SUPFAM" id="SSF54236">
    <property type="entry name" value="Ubiquitin-like"/>
    <property type="match status" value="1"/>
</dbReference>
<feature type="domain" description="SURP motif" evidence="9">
    <location>
        <begin position="178"/>
        <end position="222"/>
    </location>
</feature>
<feature type="domain" description="SURP motif" evidence="9">
    <location>
        <begin position="16"/>
        <end position="59"/>
    </location>
</feature>
<evidence type="ECO:0000256" key="1">
    <source>
        <dbReference type="ARBA" id="ARBA00004123"/>
    </source>
</evidence>
<keyword evidence="2" id="KW-0507">mRNA processing</keyword>
<dbReference type="InterPro" id="IPR035563">
    <property type="entry name" value="SF3As1_ubi"/>
</dbReference>
<proteinExistence type="predicted"/>
<protein>
    <submittedName>
        <fullName evidence="10">Splicing factor 3A subunit 1</fullName>
    </submittedName>
</protein>
<dbReference type="GO" id="GO:0005686">
    <property type="term" value="C:U2 snRNP"/>
    <property type="evidence" value="ECO:0007669"/>
    <property type="project" value="TreeGrafter"/>
</dbReference>
<feature type="domain" description="Ubiquitin-like" evidence="8">
    <location>
        <begin position="582"/>
        <end position="669"/>
    </location>
</feature>
<feature type="region of interest" description="Disordered" evidence="7">
    <location>
        <begin position="76"/>
        <end position="111"/>
    </location>
</feature>
<evidence type="ECO:0000256" key="3">
    <source>
        <dbReference type="ARBA" id="ARBA00022728"/>
    </source>
</evidence>
<evidence type="ECO:0000313" key="10">
    <source>
        <dbReference type="EMBL" id="GFH52122.1"/>
    </source>
</evidence>
<dbReference type="InterPro" id="IPR029071">
    <property type="entry name" value="Ubiquitin-like_domsf"/>
</dbReference>
<evidence type="ECO:0000256" key="4">
    <source>
        <dbReference type="ARBA" id="ARBA00022737"/>
    </source>
</evidence>
<keyword evidence="11" id="KW-1185">Reference proteome</keyword>
<keyword evidence="3" id="KW-0747">Spliceosome</keyword>
<feature type="compositionally biased region" description="Pro residues" evidence="7">
    <location>
        <begin position="502"/>
        <end position="513"/>
    </location>
</feature>
<evidence type="ECO:0000313" key="11">
    <source>
        <dbReference type="Proteomes" id="UP001054902"/>
    </source>
</evidence>
<evidence type="ECO:0000259" key="9">
    <source>
        <dbReference type="PROSITE" id="PS50128"/>
    </source>
</evidence>
<dbReference type="InterPro" id="IPR035967">
    <property type="entry name" value="SWAP/Surp_sf"/>
</dbReference>
<dbReference type="CDD" id="cd01800">
    <property type="entry name" value="Ubl_SF3a120"/>
    <property type="match status" value="1"/>
</dbReference>
<dbReference type="InterPro" id="IPR022030">
    <property type="entry name" value="SF3A1_dom"/>
</dbReference>
<organism evidence="10 11">
    <name type="scientific">Chaetoceros tenuissimus</name>
    <dbReference type="NCBI Taxonomy" id="426638"/>
    <lineage>
        <taxon>Eukaryota</taxon>
        <taxon>Sar</taxon>
        <taxon>Stramenopiles</taxon>
        <taxon>Ochrophyta</taxon>
        <taxon>Bacillariophyta</taxon>
        <taxon>Coscinodiscophyceae</taxon>
        <taxon>Chaetocerotophycidae</taxon>
        <taxon>Chaetocerotales</taxon>
        <taxon>Chaetocerotaceae</taxon>
        <taxon>Chaetoceros</taxon>
    </lineage>
</organism>
<dbReference type="GO" id="GO:0071004">
    <property type="term" value="C:U2-type prespliceosome"/>
    <property type="evidence" value="ECO:0007669"/>
    <property type="project" value="TreeGrafter"/>
</dbReference>
<dbReference type="InterPro" id="IPR045146">
    <property type="entry name" value="SF3A1"/>
</dbReference>
<keyword evidence="5" id="KW-0508">mRNA splicing</keyword>
<dbReference type="PROSITE" id="PS50053">
    <property type="entry name" value="UBIQUITIN_2"/>
    <property type="match status" value="1"/>
</dbReference>
<comment type="subcellular location">
    <subcellularLocation>
        <location evidence="1">Nucleus</location>
    </subcellularLocation>
</comment>
<dbReference type="Pfam" id="PF12230">
    <property type="entry name" value="PRP21_like_P"/>
    <property type="match status" value="2"/>
</dbReference>
<name>A0AAD3CTV0_9STRA</name>
<comment type="caution">
    <text evidence="10">The sequence shown here is derived from an EMBL/GenBank/DDBJ whole genome shotgun (WGS) entry which is preliminary data.</text>
</comment>
<gene>
    <name evidence="10" type="ORF">CTEN210_08598</name>
</gene>
<evidence type="ECO:0000256" key="7">
    <source>
        <dbReference type="SAM" id="MobiDB-lite"/>
    </source>
</evidence>